<feature type="compositionally biased region" description="Basic and acidic residues" evidence="1">
    <location>
        <begin position="190"/>
        <end position="199"/>
    </location>
</feature>
<evidence type="ECO:0000256" key="2">
    <source>
        <dbReference type="SAM" id="SignalP"/>
    </source>
</evidence>
<dbReference type="GeneID" id="29113762"/>
<feature type="region of interest" description="Disordered" evidence="1">
    <location>
        <begin position="52"/>
        <end position="250"/>
    </location>
</feature>
<dbReference type="RefSeq" id="XP_018388513.1">
    <property type="nucleotide sequence ID" value="XM_018528168.1"/>
</dbReference>
<dbReference type="EMBL" id="KV441473">
    <property type="protein sequence ID" value="OAG23092.1"/>
    <property type="molecule type" value="Genomic_DNA"/>
</dbReference>
<evidence type="ECO:0000313" key="4">
    <source>
        <dbReference type="Proteomes" id="UP000077248"/>
    </source>
</evidence>
<gene>
    <name evidence="3" type="ORF">CC77DRAFT_1058825</name>
</gene>
<feature type="compositionally biased region" description="Gly residues" evidence="1">
    <location>
        <begin position="69"/>
        <end position="101"/>
    </location>
</feature>
<feature type="chain" id="PRO_5008059834" evidence="2">
    <location>
        <begin position="20"/>
        <end position="250"/>
    </location>
</feature>
<feature type="compositionally biased region" description="Low complexity" evidence="1">
    <location>
        <begin position="205"/>
        <end position="215"/>
    </location>
</feature>
<evidence type="ECO:0000256" key="1">
    <source>
        <dbReference type="SAM" id="MobiDB-lite"/>
    </source>
</evidence>
<feature type="compositionally biased region" description="Basic and acidic residues" evidence="1">
    <location>
        <begin position="164"/>
        <end position="182"/>
    </location>
</feature>
<dbReference type="Proteomes" id="UP000077248">
    <property type="component" value="Unassembled WGS sequence"/>
</dbReference>
<dbReference type="AlphaFoldDB" id="A0A177DVQ8"/>
<keyword evidence="2" id="KW-0732">Signal</keyword>
<dbReference type="VEuPathDB" id="FungiDB:CC77DRAFT_1058825"/>
<sequence length="250" mass="25066">MKLSLELTLGLLVISCVDAFVVPPRTLWATKSALVSRSYRAHPIRRDADFQSLDSLTNGGSRRREAQKQGGGGGGLTIGGLTLGGPGGGITGDGLKLGGNQKGNSTATTEEAPKSSATKGEKPATAEEGNSAAEAQKPAATEEQEPAKSEAGAGAGTENQPGRAEGEAAKKEAEKEAQEATGEKSNGVKATEESERFSEESGITLGQDGNADNLGGNLGITEGSDGSKSIGGSNGINVAANGEATLAGNE</sequence>
<keyword evidence="4" id="KW-1185">Reference proteome</keyword>
<feature type="compositionally biased region" description="Low complexity" evidence="1">
    <location>
        <begin position="223"/>
        <end position="237"/>
    </location>
</feature>
<reference evidence="3 4" key="1">
    <citation type="submission" date="2016-05" db="EMBL/GenBank/DDBJ databases">
        <title>Comparative analysis of secretome profiles of manganese(II)-oxidizing ascomycete fungi.</title>
        <authorList>
            <consortium name="DOE Joint Genome Institute"/>
            <person name="Zeiner C.A."/>
            <person name="Purvine S.O."/>
            <person name="Zink E.M."/>
            <person name="Wu S."/>
            <person name="Pasa-Tolic L."/>
            <person name="Chaput D.L."/>
            <person name="Haridas S."/>
            <person name="Grigoriev I.V."/>
            <person name="Santelli C.M."/>
            <person name="Hansel C.M."/>
        </authorList>
    </citation>
    <scope>NUCLEOTIDE SEQUENCE [LARGE SCALE GENOMIC DNA]</scope>
    <source>
        <strain evidence="3 4">SRC1lrK2f</strain>
    </source>
</reference>
<feature type="signal peptide" evidence="2">
    <location>
        <begin position="1"/>
        <end position="19"/>
    </location>
</feature>
<dbReference type="KEGG" id="aalt:CC77DRAFT_1058825"/>
<organism evidence="3 4">
    <name type="scientific">Alternaria alternata</name>
    <name type="common">Alternaria rot fungus</name>
    <name type="synonym">Torula alternata</name>
    <dbReference type="NCBI Taxonomy" id="5599"/>
    <lineage>
        <taxon>Eukaryota</taxon>
        <taxon>Fungi</taxon>
        <taxon>Dikarya</taxon>
        <taxon>Ascomycota</taxon>
        <taxon>Pezizomycotina</taxon>
        <taxon>Dothideomycetes</taxon>
        <taxon>Pleosporomycetidae</taxon>
        <taxon>Pleosporales</taxon>
        <taxon>Pleosporineae</taxon>
        <taxon>Pleosporaceae</taxon>
        <taxon>Alternaria</taxon>
        <taxon>Alternaria sect. Alternaria</taxon>
        <taxon>Alternaria alternata complex</taxon>
    </lineage>
</organism>
<accession>A0A177DVQ8</accession>
<dbReference type="OMA" id="VNAYVIS"/>
<evidence type="ECO:0000313" key="3">
    <source>
        <dbReference type="EMBL" id="OAG23092.1"/>
    </source>
</evidence>
<protein>
    <submittedName>
        <fullName evidence="3">Uncharacterized protein</fullName>
    </submittedName>
</protein>
<name>A0A177DVQ8_ALTAL</name>
<proteinExistence type="predicted"/>